<dbReference type="RefSeq" id="WP_044904449.1">
    <property type="nucleotide sequence ID" value="NZ_JQIF01000021.1"/>
</dbReference>
<proteinExistence type="inferred from homology"/>
<dbReference type="PANTHER" id="PTHR35039">
    <property type="entry name" value="3-KETO-L-GULONATE-6-PHOSPHATE DECARBOXYLASE SGBH-RELATED"/>
    <property type="match status" value="1"/>
</dbReference>
<dbReference type="InterPro" id="IPR011060">
    <property type="entry name" value="RibuloseP-bd_barrel"/>
</dbReference>
<evidence type="ECO:0000256" key="4">
    <source>
        <dbReference type="ARBA" id="ARBA00012890"/>
    </source>
</evidence>
<comment type="similarity">
    <text evidence="3">Belongs to the HPS/KGPDC family. HPS subfamily.</text>
</comment>
<comment type="catalytic activity">
    <reaction evidence="1">
        <text>D-ribulose 5-phosphate + formaldehyde = D-arabino-hex-3-ulose 6-phosphate</text>
        <dbReference type="Rhea" id="RHEA:25201"/>
        <dbReference type="ChEBI" id="CHEBI:16842"/>
        <dbReference type="ChEBI" id="CHEBI:58121"/>
        <dbReference type="ChEBI" id="CHEBI:58542"/>
        <dbReference type="EC" id="4.1.2.43"/>
    </reaction>
</comment>
<dbReference type="InterPro" id="IPR041710">
    <property type="entry name" value="HPS/KGPDC"/>
</dbReference>
<dbReference type="Pfam" id="PF00215">
    <property type="entry name" value="OMPdecase"/>
    <property type="match status" value="1"/>
</dbReference>
<dbReference type="InterPro" id="IPR017553">
    <property type="entry name" value="3-hexulose-6-phosphate_synth"/>
</dbReference>
<dbReference type="NCBIfam" id="TIGR03128">
    <property type="entry name" value="RuMP_HxlA"/>
    <property type="match status" value="1"/>
</dbReference>
<dbReference type="GO" id="GO:0043801">
    <property type="term" value="F:hexulose-6-phosphate synthase activity"/>
    <property type="evidence" value="ECO:0007669"/>
    <property type="project" value="UniProtKB-EC"/>
</dbReference>
<keyword evidence="6" id="KW-0119">Carbohydrate metabolism</keyword>
<dbReference type="Proteomes" id="UP000030008">
    <property type="component" value="Unassembled WGS sequence"/>
</dbReference>
<evidence type="ECO:0000313" key="8">
    <source>
        <dbReference type="EMBL" id="KGJ54169.1"/>
    </source>
</evidence>
<evidence type="ECO:0000256" key="2">
    <source>
        <dbReference type="ARBA" id="ARBA00005014"/>
    </source>
</evidence>
<reference evidence="8 9" key="1">
    <citation type="submission" date="2014-08" db="EMBL/GenBank/DDBJ databases">
        <title>Clostridium innocuum, an unnegligible vancomycin-resistant pathogen causing extra-intestinal infections.</title>
        <authorList>
            <person name="Feng Y."/>
            <person name="Chiu C.-H."/>
        </authorList>
    </citation>
    <scope>NUCLEOTIDE SEQUENCE [LARGE SCALE GENOMIC DNA]</scope>
    <source>
        <strain evidence="8 9">AN88</strain>
    </source>
</reference>
<dbReference type="GO" id="GO:0006207">
    <property type="term" value="P:'de novo' pyrimidine nucleobase biosynthetic process"/>
    <property type="evidence" value="ECO:0007669"/>
    <property type="project" value="InterPro"/>
</dbReference>
<evidence type="ECO:0000256" key="5">
    <source>
        <dbReference type="ARBA" id="ARBA00023239"/>
    </source>
</evidence>
<protein>
    <recommendedName>
        <fullName evidence="4">3-hexulose-6-phosphate synthase</fullName>
        <ecNumber evidence="4">4.1.2.43</ecNumber>
    </recommendedName>
</protein>
<evidence type="ECO:0000313" key="9">
    <source>
        <dbReference type="Proteomes" id="UP000030008"/>
    </source>
</evidence>
<feature type="domain" description="Orotidine 5'-phosphate decarboxylase" evidence="7">
    <location>
        <begin position="3"/>
        <end position="202"/>
    </location>
</feature>
<organism evidence="8 9">
    <name type="scientific">Clostridium innocuum</name>
    <dbReference type="NCBI Taxonomy" id="1522"/>
    <lineage>
        <taxon>Bacteria</taxon>
        <taxon>Bacillati</taxon>
        <taxon>Bacillota</taxon>
        <taxon>Clostridia</taxon>
        <taxon>Eubacteriales</taxon>
        <taxon>Clostridiaceae</taxon>
        <taxon>Clostridium</taxon>
    </lineage>
</organism>
<name>A0A099I854_CLOIN</name>
<evidence type="ECO:0000256" key="3">
    <source>
        <dbReference type="ARBA" id="ARBA00006350"/>
    </source>
</evidence>
<dbReference type="EMBL" id="JQIF01000021">
    <property type="protein sequence ID" value="KGJ54169.1"/>
    <property type="molecule type" value="Genomic_DNA"/>
</dbReference>
<comment type="pathway">
    <text evidence="2">One-carbon metabolism; formaldehyde assimilation via RuMP pathway; D-fructose 6-phosphate from D-ribulose 5-phosphate and formaldehyde: step 1/2.</text>
</comment>
<dbReference type="PANTHER" id="PTHR35039:SF3">
    <property type="entry name" value="3-KETO-L-GULONATE-6-PHOSPHATE DECARBOXYLASE SGBH-RELATED"/>
    <property type="match status" value="1"/>
</dbReference>
<sequence length="210" mass="22699">MKKLQVALDLLSTEDAKEMLKKVGDYVDIIELGTPLMVSEGADVIREIKPLYPEKTVFADIKIMDGGSIMADIAFQAGADMVSVLAQANDATIQDVIKTAKKYHGKVLVDMCAVKDIEARAKQIEPWGPDYICVHVGYDVQNTGADPVEEVKKLSAVKCEKAAAGGIKMATFEAACQSDIDDIIVGGGLFNAPDPAATAKQMYEILNKYR</sequence>
<dbReference type="InterPro" id="IPR013785">
    <property type="entry name" value="Aldolase_TIM"/>
</dbReference>
<dbReference type="AlphaFoldDB" id="A0A099I854"/>
<dbReference type="GO" id="GO:0004590">
    <property type="term" value="F:orotidine-5'-phosphate decarboxylase activity"/>
    <property type="evidence" value="ECO:0007669"/>
    <property type="project" value="InterPro"/>
</dbReference>
<dbReference type="CDD" id="cd04726">
    <property type="entry name" value="KGPDC_HPS"/>
    <property type="match status" value="1"/>
</dbReference>
<evidence type="ECO:0000256" key="6">
    <source>
        <dbReference type="ARBA" id="ARBA00023277"/>
    </source>
</evidence>
<keyword evidence="5" id="KW-0456">Lyase</keyword>
<evidence type="ECO:0000256" key="1">
    <source>
        <dbReference type="ARBA" id="ARBA00000718"/>
    </source>
</evidence>
<dbReference type="EC" id="4.1.2.43" evidence="4"/>
<dbReference type="FunFam" id="3.20.20.70:FF:000022">
    <property type="entry name" value="3-keto-L-gulonate-6-phosphate decarboxylase UlaD"/>
    <property type="match status" value="1"/>
</dbReference>
<dbReference type="Gene3D" id="3.20.20.70">
    <property type="entry name" value="Aldolase class I"/>
    <property type="match status" value="1"/>
</dbReference>
<accession>A0A099I854</accession>
<evidence type="ECO:0000259" key="7">
    <source>
        <dbReference type="SMART" id="SM00934"/>
    </source>
</evidence>
<dbReference type="InterPro" id="IPR001754">
    <property type="entry name" value="OMPdeCOase_dom"/>
</dbReference>
<dbReference type="GO" id="GO:0033982">
    <property type="term" value="F:3-dehydro-L-gulonate-6-phosphate decarboxylase activity"/>
    <property type="evidence" value="ECO:0007669"/>
    <property type="project" value="TreeGrafter"/>
</dbReference>
<dbReference type="SMART" id="SM00934">
    <property type="entry name" value="OMPdecase"/>
    <property type="match status" value="1"/>
</dbReference>
<gene>
    <name evidence="8" type="ORF">CIAN88_05105</name>
</gene>
<dbReference type="GO" id="GO:0019854">
    <property type="term" value="P:L-ascorbic acid catabolic process"/>
    <property type="evidence" value="ECO:0007669"/>
    <property type="project" value="TreeGrafter"/>
</dbReference>
<dbReference type="SUPFAM" id="SSF51366">
    <property type="entry name" value="Ribulose-phoshate binding barrel"/>
    <property type="match status" value="1"/>
</dbReference>
<comment type="caution">
    <text evidence="8">The sequence shown here is derived from an EMBL/GenBank/DDBJ whole genome shotgun (WGS) entry which is preliminary data.</text>
</comment>